<sequence>MLQNSVNKEALIGTATLGVVLAAGYLIGKDLICL</sequence>
<organism evidence="1">
    <name type="scientific">Anguilla anguilla</name>
    <name type="common">European freshwater eel</name>
    <name type="synonym">Muraena anguilla</name>
    <dbReference type="NCBI Taxonomy" id="7936"/>
    <lineage>
        <taxon>Eukaryota</taxon>
        <taxon>Metazoa</taxon>
        <taxon>Chordata</taxon>
        <taxon>Craniata</taxon>
        <taxon>Vertebrata</taxon>
        <taxon>Euteleostomi</taxon>
        <taxon>Actinopterygii</taxon>
        <taxon>Neopterygii</taxon>
        <taxon>Teleostei</taxon>
        <taxon>Anguilliformes</taxon>
        <taxon>Anguillidae</taxon>
        <taxon>Anguilla</taxon>
    </lineage>
</organism>
<reference evidence="1" key="1">
    <citation type="submission" date="2014-11" db="EMBL/GenBank/DDBJ databases">
        <authorList>
            <person name="Amaro Gonzalez C."/>
        </authorList>
    </citation>
    <scope>NUCLEOTIDE SEQUENCE</scope>
</reference>
<dbReference type="AlphaFoldDB" id="A0A0E9VMI5"/>
<protein>
    <submittedName>
        <fullName evidence="1">Uncharacterized protein</fullName>
    </submittedName>
</protein>
<dbReference type="EMBL" id="GBXM01029942">
    <property type="protein sequence ID" value="JAH78635.1"/>
    <property type="molecule type" value="Transcribed_RNA"/>
</dbReference>
<proteinExistence type="predicted"/>
<name>A0A0E9VMI5_ANGAN</name>
<evidence type="ECO:0000313" key="1">
    <source>
        <dbReference type="EMBL" id="JAH78635.1"/>
    </source>
</evidence>
<reference evidence="1" key="2">
    <citation type="journal article" date="2015" name="Fish Shellfish Immunol.">
        <title>Early steps in the European eel (Anguilla anguilla)-Vibrio vulnificus interaction in the gills: Role of the RtxA13 toxin.</title>
        <authorList>
            <person name="Callol A."/>
            <person name="Pajuelo D."/>
            <person name="Ebbesson L."/>
            <person name="Teles M."/>
            <person name="MacKenzie S."/>
            <person name="Amaro C."/>
        </authorList>
    </citation>
    <scope>NUCLEOTIDE SEQUENCE</scope>
</reference>
<accession>A0A0E9VMI5</accession>